<evidence type="ECO:0000259" key="2">
    <source>
        <dbReference type="PROSITE" id="PS50112"/>
    </source>
</evidence>
<dbReference type="InterPro" id="IPR029787">
    <property type="entry name" value="Nucleotide_cyclase"/>
</dbReference>
<dbReference type="InterPro" id="IPR013656">
    <property type="entry name" value="PAS_4"/>
</dbReference>
<dbReference type="PROSITE" id="PS50113">
    <property type="entry name" value="PAC"/>
    <property type="match status" value="1"/>
</dbReference>
<evidence type="ECO:0000259" key="4">
    <source>
        <dbReference type="PROSITE" id="PS50883"/>
    </source>
</evidence>
<keyword evidence="1" id="KW-1133">Transmembrane helix</keyword>
<dbReference type="PROSITE" id="PS50883">
    <property type="entry name" value="EAL"/>
    <property type="match status" value="1"/>
</dbReference>
<dbReference type="SMART" id="SM00091">
    <property type="entry name" value="PAS"/>
    <property type="match status" value="2"/>
</dbReference>
<feature type="transmembrane region" description="Helical" evidence="1">
    <location>
        <begin position="163"/>
        <end position="182"/>
    </location>
</feature>
<dbReference type="NCBIfam" id="TIGR00254">
    <property type="entry name" value="GGDEF"/>
    <property type="match status" value="1"/>
</dbReference>
<dbReference type="Gene3D" id="3.30.450.20">
    <property type="entry name" value="PAS domain"/>
    <property type="match status" value="3"/>
</dbReference>
<dbReference type="CDD" id="cd01949">
    <property type="entry name" value="GGDEF"/>
    <property type="match status" value="1"/>
</dbReference>
<dbReference type="Gene3D" id="3.30.70.270">
    <property type="match status" value="1"/>
</dbReference>
<feature type="domain" description="PAS" evidence="2">
    <location>
        <begin position="515"/>
        <end position="560"/>
    </location>
</feature>
<dbReference type="RefSeq" id="WP_378166822.1">
    <property type="nucleotide sequence ID" value="NZ_JBHSBU010000001.1"/>
</dbReference>
<dbReference type="SMART" id="SM00267">
    <property type="entry name" value="GGDEF"/>
    <property type="match status" value="1"/>
</dbReference>
<sequence>MPLLWLAGLLLPVLPMVLGPALVLWWGPRVLPALWLHGAWMADSAEPWRWFGSGMAEALPAGLAAWIFLRHCGGEAALTQRRDLLRFIGFACLMPLALGCMLDALCRPAAAQQGWPALLVWRLLLLCVVVVPLLSLSSAALARRGWSRLASHERVRFERIRGWRRLELLLWLALPLLLGYWLPLTEYYYGYGLLPLLVALRFGSAGALLANGWLAWLILTPLVQHGPADSELDVVVWLASTSFIALVCGSTIDSLRRAAMAQRASAAELAAAERGLRRYRQMVESSADLMSFIDRDGYYRIANPALCRSLDLPSSALIDRPLVEVWGEDHVARYQTLLDRVMQGEHLDFQVWTQLPGRGRCFLDVHYDPYRDEQGLIVGMLVTSRDLTKEARLTELLQQTQRLAGVGGWEYLPDSGVCLWSEELFRLLGLDRQTEPSLAAIGDCLGLVSRGIWEEAVREALANGRPFDLELERLVRGREAQMLRMTAQPLYDGEAMVRLIGACQDVTAHRAAEANWRLAAQVFSTSQESILITDANRRIVLTNDAFSRVSGYTAEQALGREPDFLLAQIEDDEARIARWQLVEAGNPWQGELWQRRPDIGTYPVWCSITPVFDPAQRLTNHIVMFTDISARRAAEAQVEHLAHYDALTDLPNRVLFSDRATQALTAAARSGRRVALLFIDLDRFKHINDSLGHGVGDEVLRQVSTRLRWCLRGSDTVSRLGGDEFVVLLPELNDCDDAAAVASKILDTTAWPFQVEGHELSVTPSIGIALYPDHGEDLDALLKCADTAMYHAKSSGRNNYQFFAPALRSYGFELLQWEAALRRAIERQEFVLHYQPQVSLGSGALIGVEALVRWHHPEHGLVAPDRFIPLAEESGLIVRLGEWVLREACRQNRAWQMAGLASVPVAVNLSAQQFRQDICALVAAALDESQLDPACLELELTERVLMDDEVLSTLQALKRMGVGLSIDDFGTGYSSLGYLKRFPLDRLKVDRSFVADIGQDGDDEAIVQAIVQLGRTLRLRVVAEGVEAWRQWRFLAAIGCDDVQGFLTGRPVEAGELERLWRAWRPAEWLQHHSKN</sequence>
<dbReference type="Pfam" id="PF00563">
    <property type="entry name" value="EAL"/>
    <property type="match status" value="1"/>
</dbReference>
<evidence type="ECO:0000259" key="5">
    <source>
        <dbReference type="PROSITE" id="PS50887"/>
    </source>
</evidence>
<feature type="transmembrane region" description="Helical" evidence="1">
    <location>
        <begin position="234"/>
        <end position="252"/>
    </location>
</feature>
<evidence type="ECO:0000256" key="1">
    <source>
        <dbReference type="SAM" id="Phobius"/>
    </source>
</evidence>
<feature type="transmembrane region" description="Helical" evidence="1">
    <location>
        <begin position="202"/>
        <end position="222"/>
    </location>
</feature>
<keyword evidence="1" id="KW-0472">Membrane</keyword>
<feature type="domain" description="PAS" evidence="2">
    <location>
        <begin position="275"/>
        <end position="345"/>
    </location>
</feature>
<dbReference type="CDD" id="cd00130">
    <property type="entry name" value="PAS"/>
    <property type="match status" value="2"/>
</dbReference>
<dbReference type="PANTHER" id="PTHR44757">
    <property type="entry name" value="DIGUANYLATE CYCLASE DGCP"/>
    <property type="match status" value="1"/>
</dbReference>
<organism evidence="6 7">
    <name type="scientific">Chitinimonas lacunae</name>
    <dbReference type="NCBI Taxonomy" id="1963018"/>
    <lineage>
        <taxon>Bacteria</taxon>
        <taxon>Pseudomonadati</taxon>
        <taxon>Pseudomonadota</taxon>
        <taxon>Betaproteobacteria</taxon>
        <taxon>Neisseriales</taxon>
        <taxon>Chitinibacteraceae</taxon>
        <taxon>Chitinimonas</taxon>
    </lineage>
</organism>
<feature type="transmembrane region" description="Helical" evidence="1">
    <location>
        <begin position="117"/>
        <end position="142"/>
    </location>
</feature>
<dbReference type="PROSITE" id="PS50887">
    <property type="entry name" value="GGDEF"/>
    <property type="match status" value="1"/>
</dbReference>
<gene>
    <name evidence="6" type="ORF">ACFOW7_17690</name>
</gene>
<dbReference type="InterPro" id="IPR000700">
    <property type="entry name" value="PAS-assoc_C"/>
</dbReference>
<dbReference type="SMART" id="SM00086">
    <property type="entry name" value="PAC"/>
    <property type="match status" value="3"/>
</dbReference>
<dbReference type="SUPFAM" id="SSF55073">
    <property type="entry name" value="Nucleotide cyclase"/>
    <property type="match status" value="1"/>
</dbReference>
<dbReference type="InterPro" id="IPR001610">
    <property type="entry name" value="PAC"/>
</dbReference>
<feature type="domain" description="EAL" evidence="4">
    <location>
        <begin position="814"/>
        <end position="1065"/>
    </location>
</feature>
<feature type="domain" description="PAC" evidence="3">
    <location>
        <begin position="345"/>
        <end position="399"/>
    </location>
</feature>
<evidence type="ECO:0000313" key="7">
    <source>
        <dbReference type="Proteomes" id="UP001595791"/>
    </source>
</evidence>
<dbReference type="InterPro" id="IPR001633">
    <property type="entry name" value="EAL_dom"/>
</dbReference>
<dbReference type="InterPro" id="IPR052155">
    <property type="entry name" value="Biofilm_reg_signaling"/>
</dbReference>
<dbReference type="EMBL" id="JBHSBU010000001">
    <property type="protein sequence ID" value="MFC4161174.1"/>
    <property type="molecule type" value="Genomic_DNA"/>
</dbReference>
<dbReference type="InterPro" id="IPR043128">
    <property type="entry name" value="Rev_trsase/Diguanyl_cyclase"/>
</dbReference>
<dbReference type="Pfam" id="PF13426">
    <property type="entry name" value="PAS_9"/>
    <property type="match status" value="1"/>
</dbReference>
<evidence type="ECO:0000313" key="6">
    <source>
        <dbReference type="EMBL" id="MFC4161174.1"/>
    </source>
</evidence>
<dbReference type="PROSITE" id="PS50112">
    <property type="entry name" value="PAS"/>
    <property type="match status" value="2"/>
</dbReference>
<accession>A0ABV8MUY0</accession>
<keyword evidence="7" id="KW-1185">Reference proteome</keyword>
<dbReference type="SUPFAM" id="SSF141868">
    <property type="entry name" value="EAL domain-like"/>
    <property type="match status" value="1"/>
</dbReference>
<proteinExistence type="predicted"/>
<dbReference type="InterPro" id="IPR000160">
    <property type="entry name" value="GGDEF_dom"/>
</dbReference>
<name>A0ABV8MUY0_9NEIS</name>
<reference evidence="7" key="1">
    <citation type="journal article" date="2019" name="Int. J. Syst. Evol. Microbiol.">
        <title>The Global Catalogue of Microorganisms (GCM) 10K type strain sequencing project: providing services to taxonomists for standard genome sequencing and annotation.</title>
        <authorList>
            <consortium name="The Broad Institute Genomics Platform"/>
            <consortium name="The Broad Institute Genome Sequencing Center for Infectious Disease"/>
            <person name="Wu L."/>
            <person name="Ma J."/>
        </authorList>
    </citation>
    <scope>NUCLEOTIDE SEQUENCE [LARGE SCALE GENOMIC DNA]</scope>
    <source>
        <strain evidence="7">LMG 29894</strain>
    </source>
</reference>
<dbReference type="CDD" id="cd01948">
    <property type="entry name" value="EAL"/>
    <property type="match status" value="1"/>
</dbReference>
<dbReference type="SUPFAM" id="SSF55785">
    <property type="entry name" value="PYP-like sensor domain (PAS domain)"/>
    <property type="match status" value="3"/>
</dbReference>
<dbReference type="Gene3D" id="3.20.20.450">
    <property type="entry name" value="EAL domain"/>
    <property type="match status" value="1"/>
</dbReference>
<feature type="transmembrane region" description="Helical" evidence="1">
    <location>
        <begin position="84"/>
        <end position="105"/>
    </location>
</feature>
<keyword evidence="1" id="KW-0812">Transmembrane</keyword>
<dbReference type="Proteomes" id="UP001595791">
    <property type="component" value="Unassembled WGS sequence"/>
</dbReference>
<dbReference type="InterPro" id="IPR035965">
    <property type="entry name" value="PAS-like_dom_sf"/>
</dbReference>
<dbReference type="NCBIfam" id="TIGR00229">
    <property type="entry name" value="sensory_box"/>
    <property type="match status" value="2"/>
</dbReference>
<feature type="transmembrane region" description="Helical" evidence="1">
    <location>
        <begin position="48"/>
        <end position="72"/>
    </location>
</feature>
<protein>
    <submittedName>
        <fullName evidence="6">EAL domain-containing protein</fullName>
    </submittedName>
</protein>
<feature type="domain" description="GGDEF" evidence="5">
    <location>
        <begin position="672"/>
        <end position="805"/>
    </location>
</feature>
<dbReference type="Pfam" id="PF00990">
    <property type="entry name" value="GGDEF"/>
    <property type="match status" value="1"/>
</dbReference>
<dbReference type="SMART" id="SM00052">
    <property type="entry name" value="EAL"/>
    <property type="match status" value="1"/>
</dbReference>
<dbReference type="InterPro" id="IPR000014">
    <property type="entry name" value="PAS"/>
</dbReference>
<dbReference type="Pfam" id="PF08448">
    <property type="entry name" value="PAS_4"/>
    <property type="match status" value="1"/>
</dbReference>
<comment type="caution">
    <text evidence="6">The sequence shown here is derived from an EMBL/GenBank/DDBJ whole genome shotgun (WGS) entry which is preliminary data.</text>
</comment>
<evidence type="ECO:0000259" key="3">
    <source>
        <dbReference type="PROSITE" id="PS50113"/>
    </source>
</evidence>
<dbReference type="PANTHER" id="PTHR44757:SF2">
    <property type="entry name" value="BIOFILM ARCHITECTURE MAINTENANCE PROTEIN MBAA"/>
    <property type="match status" value="1"/>
</dbReference>
<dbReference type="InterPro" id="IPR035919">
    <property type="entry name" value="EAL_sf"/>
</dbReference>